<dbReference type="GO" id="GO:0051304">
    <property type="term" value="P:chromosome separation"/>
    <property type="evidence" value="ECO:0007669"/>
    <property type="project" value="InterPro"/>
</dbReference>
<keyword evidence="2" id="KW-0132">Cell division</keyword>
<evidence type="ECO:0000256" key="3">
    <source>
        <dbReference type="ARBA" id="ARBA00022829"/>
    </source>
</evidence>
<evidence type="ECO:0000313" key="5">
    <source>
        <dbReference type="EMBL" id="HEF65417.1"/>
    </source>
</evidence>
<reference evidence="5" key="1">
    <citation type="journal article" date="2020" name="mSystems">
        <title>Genome- and Community-Level Interaction Insights into Carbon Utilization and Element Cycling Functions of Hydrothermarchaeota in Hydrothermal Sediment.</title>
        <authorList>
            <person name="Zhou Z."/>
            <person name="Liu Y."/>
            <person name="Xu W."/>
            <person name="Pan J."/>
            <person name="Luo Z.H."/>
            <person name="Li M."/>
        </authorList>
    </citation>
    <scope>NUCLEOTIDE SEQUENCE [LARGE SCALE GENOMIC DNA]</scope>
    <source>
        <strain evidence="5">SpSt-222</strain>
    </source>
</reference>
<organism evidence="5">
    <name type="scientific">Thermomicrobium roseum</name>
    <dbReference type="NCBI Taxonomy" id="500"/>
    <lineage>
        <taxon>Bacteria</taxon>
        <taxon>Pseudomonadati</taxon>
        <taxon>Thermomicrobiota</taxon>
        <taxon>Thermomicrobia</taxon>
        <taxon>Thermomicrobiales</taxon>
        <taxon>Thermomicrobiaceae</taxon>
        <taxon>Thermomicrobium</taxon>
    </lineage>
</organism>
<gene>
    <name evidence="5" type="primary">scpB</name>
    <name evidence="5" type="ORF">ENP47_07450</name>
</gene>
<dbReference type="NCBIfam" id="TIGR00281">
    <property type="entry name" value="SMC-Scp complex subunit ScpB"/>
    <property type="match status" value="1"/>
</dbReference>
<evidence type="ECO:0000256" key="1">
    <source>
        <dbReference type="ARBA" id="ARBA00022490"/>
    </source>
</evidence>
<sequence length="179" mass="19182">MVERDRIAALGAVLFAAGGPVACERLAALLEIVPEELEPLLGELERRARTIGLILLRHGDQVQLATLPEVGPLITRFLGNESSRLSAAALETLAIIAYLQPVTRAEIEAIRGVDCSTALQTLLAHGLAEPIGRRSGPGQPVEYGTTTLFLERFGLASLTALPPLPAELRELLLARRSTH</sequence>
<dbReference type="AlphaFoldDB" id="A0A7C1JUX3"/>
<dbReference type="GO" id="GO:0051301">
    <property type="term" value="P:cell division"/>
    <property type="evidence" value="ECO:0007669"/>
    <property type="project" value="UniProtKB-KW"/>
</dbReference>
<dbReference type="InterPro" id="IPR005234">
    <property type="entry name" value="ScpB_csome_segregation"/>
</dbReference>
<dbReference type="PIRSF" id="PIRSF019345">
    <property type="entry name" value="ScpB"/>
    <property type="match status" value="1"/>
</dbReference>
<dbReference type="InterPro" id="IPR036388">
    <property type="entry name" value="WH-like_DNA-bd_sf"/>
</dbReference>
<name>A0A7C1JUX3_THERO</name>
<evidence type="ECO:0000256" key="2">
    <source>
        <dbReference type="ARBA" id="ARBA00022618"/>
    </source>
</evidence>
<dbReference type="PANTHER" id="PTHR34298">
    <property type="entry name" value="SEGREGATION AND CONDENSATION PROTEIN B"/>
    <property type="match status" value="1"/>
</dbReference>
<dbReference type="PANTHER" id="PTHR34298:SF2">
    <property type="entry name" value="SEGREGATION AND CONDENSATION PROTEIN B"/>
    <property type="match status" value="1"/>
</dbReference>
<dbReference type="SUPFAM" id="SSF46785">
    <property type="entry name" value="Winged helix' DNA-binding domain"/>
    <property type="match status" value="2"/>
</dbReference>
<evidence type="ECO:0000256" key="4">
    <source>
        <dbReference type="ARBA" id="ARBA00023306"/>
    </source>
</evidence>
<keyword evidence="3" id="KW-0159">Chromosome partition</keyword>
<accession>A0A7C1JUX3</accession>
<comment type="caution">
    <text evidence="5">The sequence shown here is derived from an EMBL/GenBank/DDBJ whole genome shotgun (WGS) entry which is preliminary data.</text>
</comment>
<dbReference type="Gene3D" id="1.10.10.10">
    <property type="entry name" value="Winged helix-like DNA-binding domain superfamily/Winged helix DNA-binding domain"/>
    <property type="match status" value="2"/>
</dbReference>
<dbReference type="InterPro" id="IPR036390">
    <property type="entry name" value="WH_DNA-bd_sf"/>
</dbReference>
<dbReference type="Pfam" id="PF04079">
    <property type="entry name" value="SMC_ScpB"/>
    <property type="match status" value="1"/>
</dbReference>
<proteinExistence type="predicted"/>
<keyword evidence="1" id="KW-0963">Cytoplasm</keyword>
<keyword evidence="4" id="KW-0131">Cell cycle</keyword>
<dbReference type="EMBL" id="DSJL01000011">
    <property type="protein sequence ID" value="HEF65417.1"/>
    <property type="molecule type" value="Genomic_DNA"/>
</dbReference>
<protein>
    <submittedName>
        <fullName evidence="5">SMC-Scp complex subunit ScpB</fullName>
    </submittedName>
</protein>